<protein>
    <recommendedName>
        <fullName evidence="3">Aminotransferase-like plant mobile domain-containing protein</fullName>
    </recommendedName>
</protein>
<name>A0A4U6VW09_SETVI</name>
<evidence type="ECO:0008006" key="3">
    <source>
        <dbReference type="Google" id="ProtNLM"/>
    </source>
</evidence>
<proteinExistence type="predicted"/>
<gene>
    <name evidence="1" type="ORF">SEVIR_2G151900v2</name>
</gene>
<evidence type="ECO:0000313" key="2">
    <source>
        <dbReference type="Proteomes" id="UP000298652"/>
    </source>
</evidence>
<keyword evidence="2" id="KW-1185">Reference proteome</keyword>
<organism evidence="1 2">
    <name type="scientific">Setaria viridis</name>
    <name type="common">Green bristlegrass</name>
    <name type="synonym">Setaria italica subsp. viridis</name>
    <dbReference type="NCBI Taxonomy" id="4556"/>
    <lineage>
        <taxon>Eukaryota</taxon>
        <taxon>Viridiplantae</taxon>
        <taxon>Streptophyta</taxon>
        <taxon>Embryophyta</taxon>
        <taxon>Tracheophyta</taxon>
        <taxon>Spermatophyta</taxon>
        <taxon>Magnoliopsida</taxon>
        <taxon>Liliopsida</taxon>
        <taxon>Poales</taxon>
        <taxon>Poaceae</taxon>
        <taxon>PACMAD clade</taxon>
        <taxon>Panicoideae</taxon>
        <taxon>Panicodae</taxon>
        <taxon>Paniceae</taxon>
        <taxon>Cenchrinae</taxon>
        <taxon>Setaria</taxon>
    </lineage>
</organism>
<evidence type="ECO:0000313" key="1">
    <source>
        <dbReference type="EMBL" id="TKW32159.1"/>
    </source>
</evidence>
<sequence>MAASYFWSDTLNAFLFGHGPMTPTLTDVLMLTGLNISSPDSPFDFLENPTVRRRCTSFGEAASAFPGSKFTSARTAEYFRCFYISFSEETTSWYPYQRAEPLFEHPICFNSTTSSFDNELTEWQHGNLALDSCRLRSILPAERNSNTVDFTNWVVAPFAVQQFKLWWSEWKQHLFCVPPATYSNDLDPDNIDPNAAEVRAKLQSIRTLLEGDIGRLVEDASPRSSLSIRQIFNKIKGRVPEDAEEALALAAFIESIQIPVFRAL</sequence>
<reference evidence="1" key="1">
    <citation type="submission" date="2019-03" db="EMBL/GenBank/DDBJ databases">
        <title>WGS assembly of Setaria viridis.</title>
        <authorList>
            <person name="Huang P."/>
            <person name="Jenkins J."/>
            <person name="Grimwood J."/>
            <person name="Barry K."/>
            <person name="Healey A."/>
            <person name="Mamidi S."/>
            <person name="Sreedasyam A."/>
            <person name="Shu S."/>
            <person name="Feldman M."/>
            <person name="Wu J."/>
            <person name="Yu Y."/>
            <person name="Chen C."/>
            <person name="Johnson J."/>
            <person name="Rokhsar D."/>
            <person name="Baxter I."/>
            <person name="Schmutz J."/>
            <person name="Brutnell T."/>
            <person name="Kellogg E."/>
        </authorList>
    </citation>
    <scope>NUCLEOTIDE SEQUENCE [LARGE SCALE GENOMIC DNA]</scope>
</reference>
<dbReference type="Proteomes" id="UP000298652">
    <property type="component" value="Chromosome 2"/>
</dbReference>
<accession>A0A4U6VW09</accession>
<dbReference type="EMBL" id="CM016553">
    <property type="protein sequence ID" value="TKW32159.1"/>
    <property type="molecule type" value="Genomic_DNA"/>
</dbReference>
<dbReference type="AlphaFoldDB" id="A0A4U6VW09"/>
<dbReference type="Gramene" id="TKW32159">
    <property type="protein sequence ID" value="TKW32159"/>
    <property type="gene ID" value="SEVIR_2G151900v2"/>
</dbReference>